<sequence>MKRLGIIIGAVFVIVVSPFVVQYGWNEIITTIVPVGKITVWQALGMDALLSFIWPVLSSKKESEEDYSYAVKSSISKIITCAFLIWLASLFI</sequence>
<evidence type="ECO:0000313" key="10">
    <source>
        <dbReference type="EMBL" id="VRI37971.1"/>
    </source>
</evidence>
<keyword evidence="1" id="KW-0812">Transmembrane</keyword>
<evidence type="ECO:0000313" key="8">
    <source>
        <dbReference type="EMBL" id="VNB58639.1"/>
    </source>
</evidence>
<dbReference type="Proteomes" id="UP000304540">
    <property type="component" value="Unassembled WGS sequence"/>
</dbReference>
<evidence type="ECO:0000313" key="17">
    <source>
        <dbReference type="Proteomes" id="UP000467349"/>
    </source>
</evidence>
<keyword evidence="1" id="KW-1133">Transmembrane helix</keyword>
<dbReference type="EMBL" id="CABABW010000007">
    <property type="protein sequence ID" value="VRI35653.1"/>
    <property type="molecule type" value="Genomic_DNA"/>
</dbReference>
<evidence type="ECO:0000313" key="18">
    <source>
        <dbReference type="Proteomes" id="UP000476212"/>
    </source>
</evidence>
<evidence type="ECO:0000313" key="4">
    <source>
        <dbReference type="EMBL" id="MTV90558.1"/>
    </source>
</evidence>
<reference evidence="16 17" key="4">
    <citation type="submission" date="2019-11" db="EMBL/GenBank/DDBJ databases">
        <title>Growth characteristics of pneumococcus vary with the chemical composition of the capsule and with environmental conditions.</title>
        <authorList>
            <person name="Tothpal A."/>
            <person name="Desobry K."/>
            <person name="Joshi S."/>
            <person name="Wyllie A.L."/>
            <person name="Weinberger D.M."/>
        </authorList>
    </citation>
    <scope>NUCLEOTIDE SEQUENCE [LARGE SCALE GENOMIC DNA]</scope>
    <source>
        <strain evidence="3">Pnumococcus09N</strain>
        <strain evidence="17">pnumococcus09N</strain>
        <strain evidence="18">pnumococcus15C</strain>
        <strain evidence="4">Pnumococcus15C</strain>
        <strain evidence="5">Pnumococcus19F</strain>
        <strain evidence="16">pnumococcus19F</strain>
        <strain evidence="19">pnumococcus23A</strain>
        <strain evidence="6">Pnumococcus23A</strain>
    </source>
</reference>
<evidence type="ECO:0000313" key="6">
    <source>
        <dbReference type="EMBL" id="MTW25267.1"/>
    </source>
</evidence>
<evidence type="ECO:0000313" key="9">
    <source>
        <dbReference type="EMBL" id="VRI35653.1"/>
    </source>
</evidence>
<evidence type="ECO:0000313" key="14">
    <source>
        <dbReference type="Proteomes" id="UP000310822"/>
    </source>
</evidence>
<dbReference type="EMBL" id="WNIA01000024">
    <property type="protein sequence ID" value="MTV98615.1"/>
    <property type="molecule type" value="Genomic_DNA"/>
</dbReference>
<feature type="transmembrane region" description="Helical" evidence="1">
    <location>
        <begin position="38"/>
        <end position="57"/>
    </location>
</feature>
<dbReference type="Proteomes" id="UP000046095">
    <property type="component" value="Unassembled WGS sequence"/>
</dbReference>
<gene>
    <name evidence="7" type="ORF">AZK02_07620</name>
    <name evidence="2" type="ORF">ERS021218_02134</name>
    <name evidence="5" type="ORF">GM536_05860</name>
    <name evidence="6" type="ORF">GM537_10670</name>
    <name evidence="4" type="ORF">GM544_08745</name>
    <name evidence="3" type="ORF">GM545_13030</name>
    <name evidence="8" type="ORF">SAMEA2783718_01518</name>
    <name evidence="9" type="ORF">SAMEA3381574_01007</name>
    <name evidence="10" type="ORF">SAMEA3381574_02052</name>
    <name evidence="11" type="ORF">SAMEA3381574_02142</name>
</gene>
<keyword evidence="1" id="KW-0472">Membrane</keyword>
<dbReference type="Proteomes" id="UP000310822">
    <property type="component" value="Unassembled WGS sequence"/>
</dbReference>
<evidence type="ECO:0000313" key="16">
    <source>
        <dbReference type="Proteomes" id="UP000437160"/>
    </source>
</evidence>
<evidence type="ECO:0000313" key="15">
    <source>
        <dbReference type="Proteomes" id="UP000318940"/>
    </source>
</evidence>
<dbReference type="Proteomes" id="UP000318940">
    <property type="component" value="Unassembled WGS sequence"/>
</dbReference>
<evidence type="ECO:0000313" key="13">
    <source>
        <dbReference type="Proteomes" id="UP000304540"/>
    </source>
</evidence>
<organism evidence="5 16">
    <name type="scientific">Streptococcus pneumoniae</name>
    <dbReference type="NCBI Taxonomy" id="1313"/>
    <lineage>
        <taxon>Bacteria</taxon>
        <taxon>Bacillati</taxon>
        <taxon>Bacillota</taxon>
        <taxon>Bacilli</taxon>
        <taxon>Lactobacillales</taxon>
        <taxon>Streptococcaceae</taxon>
        <taxon>Streptococcus</taxon>
    </lineage>
</organism>
<accession>A0A0U0LNR9</accession>
<dbReference type="RefSeq" id="WP_001813036.1">
    <property type="nucleotide sequence ID" value="NZ_CHHG01000012.1"/>
</dbReference>
<evidence type="ECO:0000313" key="5">
    <source>
        <dbReference type="EMBL" id="MTV98615.1"/>
    </source>
</evidence>
<dbReference type="EMBL" id="CRVC01000040">
    <property type="protein sequence ID" value="COR96920.1"/>
    <property type="molecule type" value="Genomic_DNA"/>
</dbReference>
<evidence type="ECO:0000313" key="7">
    <source>
        <dbReference type="EMBL" id="TVW26596.1"/>
    </source>
</evidence>
<dbReference type="Proteomes" id="UP000490982">
    <property type="component" value="Unassembled WGS sequence"/>
</dbReference>
<dbReference type="EMBL" id="CABABW010000029">
    <property type="protein sequence ID" value="VRI37971.1"/>
    <property type="molecule type" value="Genomic_DNA"/>
</dbReference>
<evidence type="ECO:0000313" key="19">
    <source>
        <dbReference type="Proteomes" id="UP000490982"/>
    </source>
</evidence>
<evidence type="ECO:0000313" key="3">
    <source>
        <dbReference type="EMBL" id="MTV44465.1"/>
    </source>
</evidence>
<dbReference type="EMBL" id="WNHS01000077">
    <property type="protein sequence ID" value="MTW25267.1"/>
    <property type="molecule type" value="Genomic_DNA"/>
</dbReference>
<dbReference type="AlphaFoldDB" id="A0A0U0LNR9"/>
<dbReference type="Proteomes" id="UP000476212">
    <property type="component" value="Unassembled WGS sequence"/>
</dbReference>
<protein>
    <submittedName>
        <fullName evidence="2">Phage membrane protein</fullName>
    </submittedName>
</protein>
<reference evidence="7 15" key="3">
    <citation type="submission" date="2019-07" db="EMBL/GenBank/DDBJ databases">
        <authorList>
            <person name="Mohale T."/>
        </authorList>
    </citation>
    <scope>NUCLEOTIDE SEQUENCE [LARGE SCALE GENOMIC DNA]</scope>
    <source>
        <strain evidence="7 15">NTPn 189</strain>
    </source>
</reference>
<dbReference type="Proteomes" id="UP000467349">
    <property type="component" value="Unassembled WGS sequence"/>
</dbReference>
<dbReference type="EMBL" id="CABABW010000046">
    <property type="protein sequence ID" value="VRI38051.1"/>
    <property type="molecule type" value="Genomic_DNA"/>
</dbReference>
<evidence type="ECO:0000313" key="2">
    <source>
        <dbReference type="EMBL" id="COR96920.1"/>
    </source>
</evidence>
<dbReference type="EMBL" id="CAASIK010000009">
    <property type="protein sequence ID" value="VNB58639.1"/>
    <property type="molecule type" value="Genomic_DNA"/>
</dbReference>
<dbReference type="EMBL" id="WNHU01000386">
    <property type="protein sequence ID" value="MTV44465.1"/>
    <property type="molecule type" value="Genomic_DNA"/>
</dbReference>
<proteinExistence type="predicted"/>
<reference evidence="13 14" key="2">
    <citation type="submission" date="2019-04" db="EMBL/GenBank/DDBJ databases">
        <authorList>
            <consortium name="Pathogen Informatics"/>
        </authorList>
    </citation>
    <scope>NUCLEOTIDE SEQUENCE [LARGE SCALE GENOMIC DNA]</scope>
    <source>
        <strain evidence="9 13">GPSC232</strain>
        <strain evidence="8 14">GPSC54</strain>
    </source>
</reference>
<name>A0A0U0LNR9_STREE</name>
<dbReference type="PATRIC" id="fig|1313.5272.peg.333"/>
<dbReference type="Proteomes" id="UP000437160">
    <property type="component" value="Unassembled WGS sequence"/>
</dbReference>
<dbReference type="EMBL" id="VMVH01000065">
    <property type="protein sequence ID" value="TVW26596.1"/>
    <property type="molecule type" value="Genomic_DNA"/>
</dbReference>
<evidence type="ECO:0000313" key="11">
    <source>
        <dbReference type="EMBL" id="VRI38051.1"/>
    </source>
</evidence>
<feature type="transmembrane region" description="Helical" evidence="1">
    <location>
        <begin position="69"/>
        <end position="91"/>
    </location>
</feature>
<reference evidence="2 12" key="1">
    <citation type="submission" date="2015-03" db="EMBL/GenBank/DDBJ databases">
        <authorList>
            <person name="Murphy D."/>
        </authorList>
    </citation>
    <scope>NUCLEOTIDE SEQUENCE [LARGE SCALE GENOMIC DNA]</scope>
    <source>
        <strain evidence="2 12">SMRU1708</strain>
    </source>
</reference>
<evidence type="ECO:0000313" key="12">
    <source>
        <dbReference type="Proteomes" id="UP000046095"/>
    </source>
</evidence>
<feature type="transmembrane region" description="Helical" evidence="1">
    <location>
        <begin position="6"/>
        <end position="26"/>
    </location>
</feature>
<dbReference type="EMBL" id="WNIB01000051">
    <property type="protein sequence ID" value="MTV90558.1"/>
    <property type="molecule type" value="Genomic_DNA"/>
</dbReference>
<evidence type="ECO:0000256" key="1">
    <source>
        <dbReference type="SAM" id="Phobius"/>
    </source>
</evidence>